<dbReference type="AlphaFoldDB" id="A0A8K0EIB4"/>
<organism evidence="1 2">
    <name type="scientific">Branchiostoma lanceolatum</name>
    <name type="common">Common lancelet</name>
    <name type="synonym">Amphioxus lanceolatum</name>
    <dbReference type="NCBI Taxonomy" id="7740"/>
    <lineage>
        <taxon>Eukaryota</taxon>
        <taxon>Metazoa</taxon>
        <taxon>Chordata</taxon>
        <taxon>Cephalochordata</taxon>
        <taxon>Leptocardii</taxon>
        <taxon>Amphioxiformes</taxon>
        <taxon>Branchiostomatidae</taxon>
        <taxon>Branchiostoma</taxon>
    </lineage>
</organism>
<sequence length="119" mass="12818">MTKFAPFLYPTQNNAELTCPASRRNVADRSAVVSSDVLAWRRRQTSRADADVSGIRAAGRCNHLAAAPTALRSDARCCYERTGRYPGRNGCSYHGSAGWACYPGRNDCSYHGSAKGTAG</sequence>
<dbReference type="Proteomes" id="UP000838412">
    <property type="component" value="Chromosome 2"/>
</dbReference>
<proteinExistence type="predicted"/>
<gene>
    <name evidence="1" type="primary">Hypp903</name>
    <name evidence="1" type="ORF">BLAG_LOCUS12552</name>
</gene>
<reference evidence="1" key="1">
    <citation type="submission" date="2022-01" db="EMBL/GenBank/DDBJ databases">
        <authorList>
            <person name="Braso-Vives M."/>
        </authorList>
    </citation>
    <scope>NUCLEOTIDE SEQUENCE</scope>
</reference>
<keyword evidence="2" id="KW-1185">Reference proteome</keyword>
<protein>
    <submittedName>
        <fullName evidence="1">Hypp903 protein</fullName>
    </submittedName>
</protein>
<evidence type="ECO:0000313" key="2">
    <source>
        <dbReference type="Proteomes" id="UP000838412"/>
    </source>
</evidence>
<name>A0A8K0EIB4_BRALA</name>
<evidence type="ECO:0000313" key="1">
    <source>
        <dbReference type="EMBL" id="CAH1252483.1"/>
    </source>
</evidence>
<accession>A0A8K0EIB4</accession>
<dbReference type="EMBL" id="OV696687">
    <property type="protein sequence ID" value="CAH1252483.1"/>
    <property type="molecule type" value="Genomic_DNA"/>
</dbReference>